<dbReference type="AlphaFoldDB" id="A0A0E9XI23"/>
<reference evidence="1" key="1">
    <citation type="submission" date="2014-11" db="EMBL/GenBank/DDBJ databases">
        <authorList>
            <person name="Amaro Gonzalez C."/>
        </authorList>
    </citation>
    <scope>NUCLEOTIDE SEQUENCE</scope>
</reference>
<proteinExistence type="predicted"/>
<sequence length="37" mass="4251">MNCTRAENQPLRLNENFSFGHTAPMLNGVCFDRTYSD</sequence>
<name>A0A0E9XI23_ANGAN</name>
<evidence type="ECO:0000313" key="1">
    <source>
        <dbReference type="EMBL" id="JAI02102.1"/>
    </source>
</evidence>
<protein>
    <submittedName>
        <fullName evidence="1">Uncharacterized protein</fullName>
    </submittedName>
</protein>
<dbReference type="EMBL" id="GBXM01006476">
    <property type="protein sequence ID" value="JAI02102.1"/>
    <property type="molecule type" value="Transcribed_RNA"/>
</dbReference>
<accession>A0A0E9XI23</accession>
<organism evidence="1">
    <name type="scientific">Anguilla anguilla</name>
    <name type="common">European freshwater eel</name>
    <name type="synonym">Muraena anguilla</name>
    <dbReference type="NCBI Taxonomy" id="7936"/>
    <lineage>
        <taxon>Eukaryota</taxon>
        <taxon>Metazoa</taxon>
        <taxon>Chordata</taxon>
        <taxon>Craniata</taxon>
        <taxon>Vertebrata</taxon>
        <taxon>Euteleostomi</taxon>
        <taxon>Actinopterygii</taxon>
        <taxon>Neopterygii</taxon>
        <taxon>Teleostei</taxon>
        <taxon>Anguilliformes</taxon>
        <taxon>Anguillidae</taxon>
        <taxon>Anguilla</taxon>
    </lineage>
</organism>
<reference evidence="1" key="2">
    <citation type="journal article" date="2015" name="Fish Shellfish Immunol.">
        <title>Early steps in the European eel (Anguilla anguilla)-Vibrio vulnificus interaction in the gills: Role of the RtxA13 toxin.</title>
        <authorList>
            <person name="Callol A."/>
            <person name="Pajuelo D."/>
            <person name="Ebbesson L."/>
            <person name="Teles M."/>
            <person name="MacKenzie S."/>
            <person name="Amaro C."/>
        </authorList>
    </citation>
    <scope>NUCLEOTIDE SEQUENCE</scope>
</reference>